<evidence type="ECO:0000259" key="12">
    <source>
        <dbReference type="Pfam" id="PF01743"/>
    </source>
</evidence>
<dbReference type="SUPFAM" id="SSF81301">
    <property type="entry name" value="Nucleotidyltransferase"/>
    <property type="match status" value="1"/>
</dbReference>
<reference evidence="15" key="1">
    <citation type="journal article" date="2020" name="mSystems">
        <title>Genome- and Community-Level Interaction Insights into Carbon Utilization and Element Cycling Functions of Hydrothermarchaeota in Hydrothermal Sediment.</title>
        <authorList>
            <person name="Zhou Z."/>
            <person name="Liu Y."/>
            <person name="Xu W."/>
            <person name="Pan J."/>
            <person name="Luo Z.H."/>
            <person name="Li M."/>
        </authorList>
    </citation>
    <scope>NUCLEOTIDE SEQUENCE [LARGE SCALE GENOMIC DNA]</scope>
    <source>
        <strain evidence="15">SpSt-114</strain>
    </source>
</reference>
<evidence type="ECO:0000256" key="4">
    <source>
        <dbReference type="ARBA" id="ARBA00022679"/>
    </source>
</evidence>
<comment type="cofactor">
    <cofactor evidence="1">
        <name>Mg(2+)</name>
        <dbReference type="ChEBI" id="CHEBI:18420"/>
    </cofactor>
</comment>
<evidence type="ECO:0000313" key="15">
    <source>
        <dbReference type="EMBL" id="HHO73877.1"/>
    </source>
</evidence>
<dbReference type="GO" id="GO:0000049">
    <property type="term" value="F:tRNA binding"/>
    <property type="evidence" value="ECO:0007669"/>
    <property type="project" value="UniProtKB-KW"/>
</dbReference>
<evidence type="ECO:0000259" key="14">
    <source>
        <dbReference type="Pfam" id="PF12627"/>
    </source>
</evidence>
<proteinExistence type="inferred from homology"/>
<dbReference type="Pfam" id="PF01966">
    <property type="entry name" value="HD"/>
    <property type="match status" value="1"/>
</dbReference>
<dbReference type="Gene3D" id="1.10.3090.10">
    <property type="entry name" value="cca-adding enzyme, domain 2"/>
    <property type="match status" value="1"/>
</dbReference>
<evidence type="ECO:0000256" key="1">
    <source>
        <dbReference type="ARBA" id="ARBA00001946"/>
    </source>
</evidence>
<evidence type="ECO:0000256" key="9">
    <source>
        <dbReference type="ARBA" id="ARBA00022842"/>
    </source>
</evidence>
<dbReference type="SUPFAM" id="SSF81891">
    <property type="entry name" value="Poly A polymerase C-terminal region-like"/>
    <property type="match status" value="1"/>
</dbReference>
<keyword evidence="9" id="KW-0460">Magnesium</keyword>
<sequence>MEEILFEKGIKHTLHGLNFYLSYFDDIARVLPRDCYCFIVGGWVRDRVLGEPVGYKIDVDLLLTCDPLKVASDFAKLVGGSYFEFEKKGLFRRPTIATVIINLPPYKYRFDFAQIKGKDVEKALIEDLLSRDFTANAMAVSIDDVLSIGAKQTILYDPAHGMEDLQEGLLRPVSLKNLEEDPVRMLRGFRLSVEKRLDLTQDFLDFVKKKAELIKKAPMERVSLELLKILRHREGGKVIRLLYENNLLQQIIPETERWKEVTNQGQHHKYPLDEHMLRIMEFIDQVVEERERFLPAELLKGIGEKDFLGEFSDLELLKLSALLHDIAKPYTFELRDGKATFYNHDKLGAQMSKDILKRLRLGDDAIQFVSKLVEHHLRPFYLREAFKKGELTNRGKAKFWRDCGDIAGWLFLHAIADAFASGDDQEEISWLLRTIHELEDFRRKELSKIPTKPLLSGDEIMEILGIGPGPKVGEIKRALEQAQWEGIVKTKEEAINFVKSQKL</sequence>
<accession>A0A7C5X2W0</accession>
<feature type="domain" description="Poly A polymerase head" evidence="12">
    <location>
        <begin position="37"/>
        <end position="171"/>
    </location>
</feature>
<dbReference type="PANTHER" id="PTHR47545">
    <property type="entry name" value="MULTIFUNCTIONAL CCA PROTEIN"/>
    <property type="match status" value="1"/>
</dbReference>
<dbReference type="InterPro" id="IPR002646">
    <property type="entry name" value="PolA_pol_head_dom"/>
</dbReference>
<dbReference type="InterPro" id="IPR032828">
    <property type="entry name" value="PolyA_RNA-bd"/>
</dbReference>
<keyword evidence="10 11" id="KW-0694">RNA-binding</keyword>
<dbReference type="Pfam" id="PF01743">
    <property type="entry name" value="PolyA_pol"/>
    <property type="match status" value="1"/>
</dbReference>
<evidence type="ECO:0000256" key="11">
    <source>
        <dbReference type="RuleBase" id="RU003953"/>
    </source>
</evidence>
<evidence type="ECO:0000256" key="7">
    <source>
        <dbReference type="ARBA" id="ARBA00022723"/>
    </source>
</evidence>
<evidence type="ECO:0000256" key="8">
    <source>
        <dbReference type="ARBA" id="ARBA00022741"/>
    </source>
</evidence>
<name>A0A7C5X2W0_9AQUI</name>
<keyword evidence="8" id="KW-0547">Nucleotide-binding</keyword>
<comment type="caution">
    <text evidence="15">The sequence shown here is derived from an EMBL/GenBank/DDBJ whole genome shotgun (WGS) entry which is preliminary data.</text>
</comment>
<evidence type="ECO:0000256" key="3">
    <source>
        <dbReference type="ARBA" id="ARBA00022555"/>
    </source>
</evidence>
<dbReference type="PANTHER" id="PTHR47545:SF2">
    <property type="entry name" value="CC-ADDING TRNA NUCLEOTIDYLTRANSFERASE"/>
    <property type="match status" value="1"/>
</dbReference>
<dbReference type="InterPro" id="IPR043519">
    <property type="entry name" value="NT_sf"/>
</dbReference>
<dbReference type="EMBL" id="DSAC01000052">
    <property type="protein sequence ID" value="HHO73877.1"/>
    <property type="molecule type" value="Genomic_DNA"/>
</dbReference>
<dbReference type="InterPro" id="IPR006674">
    <property type="entry name" value="HD_domain"/>
</dbReference>
<dbReference type="GO" id="GO:0046872">
    <property type="term" value="F:metal ion binding"/>
    <property type="evidence" value="ECO:0007669"/>
    <property type="project" value="UniProtKB-KW"/>
</dbReference>
<evidence type="ECO:0000256" key="10">
    <source>
        <dbReference type="ARBA" id="ARBA00022884"/>
    </source>
</evidence>
<dbReference type="Gene3D" id="3.30.460.10">
    <property type="entry name" value="Beta Polymerase, domain 2"/>
    <property type="match status" value="1"/>
</dbReference>
<organism evidence="15">
    <name type="scientific">Thermocrinis ruber</name>
    <dbReference type="NCBI Taxonomy" id="75906"/>
    <lineage>
        <taxon>Bacteria</taxon>
        <taxon>Pseudomonadati</taxon>
        <taxon>Aquificota</taxon>
        <taxon>Aquificia</taxon>
        <taxon>Aquificales</taxon>
        <taxon>Aquificaceae</taxon>
        <taxon>Thermocrinis</taxon>
    </lineage>
</organism>
<keyword evidence="4 11" id="KW-0808">Transferase</keyword>
<keyword evidence="5" id="KW-0819">tRNA processing</keyword>
<dbReference type="GO" id="GO:0016779">
    <property type="term" value="F:nucleotidyltransferase activity"/>
    <property type="evidence" value="ECO:0007669"/>
    <property type="project" value="UniProtKB-KW"/>
</dbReference>
<dbReference type="InterPro" id="IPR050124">
    <property type="entry name" value="tRNA_CCA-adding_enzyme"/>
</dbReference>
<dbReference type="GO" id="GO:0008033">
    <property type="term" value="P:tRNA processing"/>
    <property type="evidence" value="ECO:0007669"/>
    <property type="project" value="UniProtKB-KW"/>
</dbReference>
<protein>
    <submittedName>
        <fullName evidence="15">CCA tRNA nucleotidyltransferase</fullName>
    </submittedName>
</protein>
<evidence type="ECO:0000256" key="6">
    <source>
        <dbReference type="ARBA" id="ARBA00022695"/>
    </source>
</evidence>
<gene>
    <name evidence="15" type="ORF">ENN04_04480</name>
</gene>
<evidence type="ECO:0000256" key="5">
    <source>
        <dbReference type="ARBA" id="ARBA00022694"/>
    </source>
</evidence>
<keyword evidence="7" id="KW-0479">Metal-binding</keyword>
<feature type="domain" description="tRNA nucleotidyltransferase/poly(A) polymerase RNA and SrmB- binding" evidence="14">
    <location>
        <begin position="199"/>
        <end position="257"/>
    </location>
</feature>
<feature type="domain" description="HD" evidence="13">
    <location>
        <begin position="274"/>
        <end position="381"/>
    </location>
</feature>
<keyword evidence="3" id="KW-0820">tRNA-binding</keyword>
<keyword evidence="6" id="KW-0548">Nucleotidyltransferase</keyword>
<dbReference type="GO" id="GO:0000166">
    <property type="term" value="F:nucleotide binding"/>
    <property type="evidence" value="ECO:0007669"/>
    <property type="project" value="UniProtKB-KW"/>
</dbReference>
<dbReference type="NCBIfam" id="TIGR00277">
    <property type="entry name" value="HDIG"/>
    <property type="match status" value="1"/>
</dbReference>
<dbReference type="Pfam" id="PF12627">
    <property type="entry name" value="PolyA_pol_RNAbd"/>
    <property type="match status" value="1"/>
</dbReference>
<evidence type="ECO:0000259" key="13">
    <source>
        <dbReference type="Pfam" id="PF01966"/>
    </source>
</evidence>
<comment type="similarity">
    <text evidence="2 11">Belongs to the tRNA nucleotidyltransferase/poly(A) polymerase family.</text>
</comment>
<evidence type="ECO:0000256" key="2">
    <source>
        <dbReference type="ARBA" id="ARBA00007265"/>
    </source>
</evidence>
<dbReference type="AlphaFoldDB" id="A0A7C5X2W0"/>
<dbReference type="InterPro" id="IPR006675">
    <property type="entry name" value="HDIG_dom"/>
</dbReference>